<sequence length="203" mass="23106">MEAVQFEQIDELRKLIHEHNLKHIWLEGLTESRMSDFEELIKQTKAIENENLPEANAELSKVRELLATLESDSPEAAAAREVEARLVALVQEQRERRLRIGAAGLLYMKGELERIMPLEDEAAFAKANPVTSEGKVVFDDAANDERQDAIAKRIIDAREPVSLIVLGGGHQLSDNFKRSSRTNVQYERIELPAWKTLMEQYGR</sequence>
<organism evidence="1 2">
    <name type="scientific">Anatilimnocola aggregata</name>
    <dbReference type="NCBI Taxonomy" id="2528021"/>
    <lineage>
        <taxon>Bacteria</taxon>
        <taxon>Pseudomonadati</taxon>
        <taxon>Planctomycetota</taxon>
        <taxon>Planctomycetia</taxon>
        <taxon>Pirellulales</taxon>
        <taxon>Pirellulaceae</taxon>
        <taxon>Anatilimnocola</taxon>
    </lineage>
</organism>
<dbReference type="Proteomes" id="UP000315017">
    <property type="component" value="Chromosome"/>
</dbReference>
<evidence type="ECO:0000313" key="2">
    <source>
        <dbReference type="Proteomes" id="UP000315017"/>
    </source>
</evidence>
<accession>A0A517YK92</accession>
<dbReference type="EMBL" id="CP036274">
    <property type="protein sequence ID" value="QDU30645.1"/>
    <property type="molecule type" value="Genomic_DNA"/>
</dbReference>
<protein>
    <submittedName>
        <fullName evidence="1">Uncharacterized protein</fullName>
    </submittedName>
</protein>
<gene>
    <name evidence="1" type="ORF">ETAA8_57910</name>
</gene>
<keyword evidence="2" id="KW-1185">Reference proteome</keyword>
<proteinExistence type="predicted"/>
<dbReference type="AlphaFoldDB" id="A0A517YK92"/>
<dbReference type="KEGG" id="aagg:ETAA8_57910"/>
<reference evidence="1 2" key="1">
    <citation type="submission" date="2019-02" db="EMBL/GenBank/DDBJ databases">
        <title>Deep-cultivation of Planctomycetes and their phenomic and genomic characterization uncovers novel biology.</title>
        <authorList>
            <person name="Wiegand S."/>
            <person name="Jogler M."/>
            <person name="Boedeker C."/>
            <person name="Pinto D."/>
            <person name="Vollmers J."/>
            <person name="Rivas-Marin E."/>
            <person name="Kohn T."/>
            <person name="Peeters S.H."/>
            <person name="Heuer A."/>
            <person name="Rast P."/>
            <person name="Oberbeckmann S."/>
            <person name="Bunk B."/>
            <person name="Jeske O."/>
            <person name="Meyerdierks A."/>
            <person name="Storesund J.E."/>
            <person name="Kallscheuer N."/>
            <person name="Luecker S."/>
            <person name="Lage O.M."/>
            <person name="Pohl T."/>
            <person name="Merkel B.J."/>
            <person name="Hornburger P."/>
            <person name="Mueller R.-W."/>
            <person name="Bruemmer F."/>
            <person name="Labrenz M."/>
            <person name="Spormann A.M."/>
            <person name="Op den Camp H."/>
            <person name="Overmann J."/>
            <person name="Amann R."/>
            <person name="Jetten M.S.M."/>
            <person name="Mascher T."/>
            <person name="Medema M.H."/>
            <person name="Devos D.P."/>
            <person name="Kaster A.-K."/>
            <person name="Ovreas L."/>
            <person name="Rohde M."/>
            <person name="Galperin M.Y."/>
            <person name="Jogler C."/>
        </authorList>
    </citation>
    <scope>NUCLEOTIDE SEQUENCE [LARGE SCALE GENOMIC DNA]</scope>
    <source>
        <strain evidence="1 2">ETA_A8</strain>
    </source>
</reference>
<evidence type="ECO:0000313" key="1">
    <source>
        <dbReference type="EMBL" id="QDU30645.1"/>
    </source>
</evidence>
<name>A0A517YK92_9BACT</name>